<dbReference type="EMBL" id="CALNXI010001465">
    <property type="protein sequence ID" value="CAH3169863.1"/>
    <property type="molecule type" value="Genomic_DNA"/>
</dbReference>
<organism evidence="1 2">
    <name type="scientific">Porites evermanni</name>
    <dbReference type="NCBI Taxonomy" id="104178"/>
    <lineage>
        <taxon>Eukaryota</taxon>
        <taxon>Metazoa</taxon>
        <taxon>Cnidaria</taxon>
        <taxon>Anthozoa</taxon>
        <taxon>Hexacorallia</taxon>
        <taxon>Scleractinia</taxon>
        <taxon>Fungiina</taxon>
        <taxon>Poritidae</taxon>
        <taxon>Porites</taxon>
    </lineage>
</organism>
<sequence length="185" mass="21590">MDIEEYKKLARNKIEADALTKQVRDVIKETKWQKQDMREGFTETFKPLIKSQESVKKSIDEQQNATIAQLQANQLALTSGLEKINETNLRLAEMRELPALEGDYEETKTSKKKSPTLYNIEKNIDDVDLEILEMLEYPRPNDFFDTNPKILREILDEVKNDVKMFTGEIAGLNRKNIKQKKIKKK</sequence>
<accession>A0ABN8QVZ6</accession>
<name>A0ABN8QVZ6_9CNID</name>
<reference evidence="1 2" key="1">
    <citation type="submission" date="2022-05" db="EMBL/GenBank/DDBJ databases">
        <authorList>
            <consortium name="Genoscope - CEA"/>
            <person name="William W."/>
        </authorList>
    </citation>
    <scope>NUCLEOTIDE SEQUENCE [LARGE SCALE GENOMIC DNA]</scope>
</reference>
<comment type="caution">
    <text evidence="1">The sequence shown here is derived from an EMBL/GenBank/DDBJ whole genome shotgun (WGS) entry which is preliminary data.</text>
</comment>
<evidence type="ECO:0000313" key="1">
    <source>
        <dbReference type="EMBL" id="CAH3169863.1"/>
    </source>
</evidence>
<evidence type="ECO:0000313" key="2">
    <source>
        <dbReference type="Proteomes" id="UP001159427"/>
    </source>
</evidence>
<keyword evidence="2" id="KW-1185">Reference proteome</keyword>
<protein>
    <submittedName>
        <fullName evidence="1">Uncharacterized protein</fullName>
    </submittedName>
</protein>
<dbReference type="Proteomes" id="UP001159427">
    <property type="component" value="Unassembled WGS sequence"/>
</dbReference>
<proteinExistence type="predicted"/>
<gene>
    <name evidence="1" type="ORF">PEVE_00007024</name>
</gene>